<dbReference type="Proteomes" id="UP001597541">
    <property type="component" value="Unassembled WGS sequence"/>
</dbReference>
<keyword evidence="4 9" id="KW-1133">Transmembrane helix</keyword>
<dbReference type="Pfam" id="PF13567">
    <property type="entry name" value="DUF4131"/>
    <property type="match status" value="1"/>
</dbReference>
<comment type="subcellular location">
    <subcellularLocation>
        <location evidence="1">Cell membrane</location>
        <topology evidence="1">Multi-pass membrane protein</topology>
    </subcellularLocation>
</comment>
<name>A0ABW5PCL9_9BACL</name>
<feature type="transmembrane region" description="Helical" evidence="9">
    <location>
        <begin position="445"/>
        <end position="464"/>
    </location>
</feature>
<dbReference type="InterPro" id="IPR001279">
    <property type="entry name" value="Metallo-B-lactamas"/>
</dbReference>
<accession>A0ABW5PCL9</accession>
<evidence type="ECO:0000259" key="10">
    <source>
        <dbReference type="SMART" id="SM00849"/>
    </source>
</evidence>
<evidence type="ECO:0000313" key="12">
    <source>
        <dbReference type="Proteomes" id="UP001597541"/>
    </source>
</evidence>
<feature type="transmembrane region" description="Helical" evidence="9">
    <location>
        <begin position="510"/>
        <end position="526"/>
    </location>
</feature>
<evidence type="ECO:0000256" key="9">
    <source>
        <dbReference type="SAM" id="Phobius"/>
    </source>
</evidence>
<keyword evidence="12" id="KW-1185">Reference proteome</keyword>
<evidence type="ECO:0000256" key="2">
    <source>
        <dbReference type="ARBA" id="ARBA00022475"/>
    </source>
</evidence>
<gene>
    <name evidence="11" type="ORF">ACFSUF_09650</name>
</gene>
<feature type="transmembrane region" description="Helical" evidence="9">
    <location>
        <begin position="356"/>
        <end position="374"/>
    </location>
</feature>
<dbReference type="Gene3D" id="3.60.15.10">
    <property type="entry name" value="Ribonuclease Z/Hydroxyacylglutathione hydrolase-like"/>
    <property type="match status" value="1"/>
</dbReference>
<evidence type="ECO:0000256" key="8">
    <source>
        <dbReference type="ARBA" id="ARBA00048505"/>
    </source>
</evidence>
<dbReference type="NCBIfam" id="TIGR00360">
    <property type="entry name" value="ComEC_N-term"/>
    <property type="match status" value="1"/>
</dbReference>
<evidence type="ECO:0000256" key="3">
    <source>
        <dbReference type="ARBA" id="ARBA00022692"/>
    </source>
</evidence>
<comment type="function">
    <text evidence="7">Counteracts the endogenous Pycsar antiviral defense system. Phosphodiesterase that enables metal-dependent hydrolysis of host cyclic nucleotide Pycsar defense signals such as cCMP and cUMP.</text>
</comment>
<dbReference type="PROSITE" id="PS51257">
    <property type="entry name" value="PROKAR_LIPOPROTEIN"/>
    <property type="match status" value="1"/>
</dbReference>
<evidence type="ECO:0000256" key="1">
    <source>
        <dbReference type="ARBA" id="ARBA00004651"/>
    </source>
</evidence>
<organism evidence="11 12">
    <name type="scientific">Paenibacillus gansuensis</name>
    <dbReference type="NCBI Taxonomy" id="306542"/>
    <lineage>
        <taxon>Bacteria</taxon>
        <taxon>Bacillati</taxon>
        <taxon>Bacillota</taxon>
        <taxon>Bacilli</taxon>
        <taxon>Bacillales</taxon>
        <taxon>Paenibacillaceae</taxon>
        <taxon>Paenibacillus</taxon>
    </lineage>
</organism>
<dbReference type="Pfam" id="PF00753">
    <property type="entry name" value="Lactamase_B"/>
    <property type="match status" value="1"/>
</dbReference>
<protein>
    <submittedName>
        <fullName evidence="11">DNA internalization-related competence protein ComEC/Rec2</fullName>
    </submittedName>
</protein>
<dbReference type="SUPFAM" id="SSF56281">
    <property type="entry name" value="Metallo-hydrolase/oxidoreductase"/>
    <property type="match status" value="1"/>
</dbReference>
<dbReference type="CDD" id="cd07731">
    <property type="entry name" value="ComA-like_MBL-fold"/>
    <property type="match status" value="1"/>
</dbReference>
<dbReference type="NCBIfam" id="TIGR00361">
    <property type="entry name" value="ComEC_Rec2"/>
    <property type="match status" value="1"/>
</dbReference>
<proteinExistence type="predicted"/>
<evidence type="ECO:0000256" key="5">
    <source>
        <dbReference type="ARBA" id="ARBA00023136"/>
    </source>
</evidence>
<comment type="caution">
    <text evidence="11">The sequence shown here is derived from an EMBL/GenBank/DDBJ whole genome shotgun (WGS) entry which is preliminary data.</text>
</comment>
<dbReference type="InterPro" id="IPR036866">
    <property type="entry name" value="RibonucZ/Hydroxyglut_hydro"/>
</dbReference>
<dbReference type="EMBL" id="JBHUME010000007">
    <property type="protein sequence ID" value="MFD2612685.1"/>
    <property type="molecule type" value="Genomic_DNA"/>
</dbReference>
<dbReference type="RefSeq" id="WP_377602423.1">
    <property type="nucleotide sequence ID" value="NZ_JBHUME010000007.1"/>
</dbReference>
<comment type="catalytic activity">
    <reaction evidence="8">
        <text>3',5'-cyclic UMP + H2O = UMP + H(+)</text>
        <dbReference type="Rhea" id="RHEA:70575"/>
        <dbReference type="ChEBI" id="CHEBI:15377"/>
        <dbReference type="ChEBI" id="CHEBI:15378"/>
        <dbReference type="ChEBI" id="CHEBI:57865"/>
        <dbReference type="ChEBI" id="CHEBI:184387"/>
    </reaction>
    <physiologicalReaction direction="left-to-right" evidence="8">
        <dbReference type="Rhea" id="RHEA:70576"/>
    </physiologicalReaction>
</comment>
<feature type="transmembrane region" description="Helical" evidence="9">
    <location>
        <begin position="386"/>
        <end position="406"/>
    </location>
</feature>
<dbReference type="PANTHER" id="PTHR30619:SF1">
    <property type="entry name" value="RECOMBINATION PROTEIN 2"/>
    <property type="match status" value="1"/>
</dbReference>
<feature type="transmembrane region" description="Helical" evidence="9">
    <location>
        <begin position="332"/>
        <end position="350"/>
    </location>
</feature>
<keyword evidence="3 9" id="KW-0812">Transmembrane</keyword>
<feature type="transmembrane region" description="Helical" evidence="9">
    <location>
        <begin position="484"/>
        <end position="503"/>
    </location>
</feature>
<sequence length="826" mass="91442">MKRPLVYFTAAWIIGCWSALSLSGWEHAVPAAGLALMIPLLRHSGRMTGNQAIVCLLGFAAAAGYTEAVDSRNSTSIRGAGINEEAEVSVAGTIASPPQRDGDKVVFLVRTNYVALKSSSRALHVTETIQFYIRLKEEEEISKIEKWRRGDGIKMSGALRSFGKARNFGGFDYEAYMRLQKVNWKLQAEGAAAEVKPGAASPFLVLMRWNDLARYKLGGVLDAIFTDSQSGFMKSMLLGITDDMDPEQFRRFSKLGLTHILAISGLHVAVFVGSCTWLLRLLGFIREKKLIITLCLVPLYVLLTGASPSAIRSGIMAMIALYAARHHVLKDGLHIICAAALLMLIWNPYYLLNVSFQLSFIVTAGLILFVSRTAERIPLQSPALKTALSVTFVAQCISFPLTIFYFHQFSLLSFAANFILVPFMSFLILPAGTIALLIGTLHTGLGIRVASLVEWLNAGAFWFVDKLSRYSIMSSIWAKPDIRWIAAYYILFALLAAGIPTFLKRKGTAFLVAASLFCILLGYGYVPDRFSTAGLVQVLDVGQGDCILIRTPEGRIMLVDGGGTLNFTKPGEEWRQRRDPYEVGRKLVVPLLKQRGVHAIDYLIISHGDQDHIGGLQAVAEEIPVKHVIFNGTLKDNKDAYALFQTFRHKHIPLLPASFGNRLTVDAHTQLQFLSPAEAPRLNQAVPIEPEQNELSVIFLMRMHQSTFLFTGDAGFEAEQTMLEQLKKQPSEGFQTFQGSGLDVLKAGHHGSKNSTSEEFLRYWKPKSSVISAGVDNFYGHPAKELLERLQQSHTYVLRTDQMGEVQFKVSPDGLSVRTKLNEGEE</sequence>
<dbReference type="InterPro" id="IPR004797">
    <property type="entry name" value="Competence_ComEC/Rec2"/>
</dbReference>
<comment type="catalytic activity">
    <reaction evidence="6">
        <text>3',5'-cyclic CMP + H2O = CMP + H(+)</text>
        <dbReference type="Rhea" id="RHEA:72675"/>
        <dbReference type="ChEBI" id="CHEBI:15377"/>
        <dbReference type="ChEBI" id="CHEBI:15378"/>
        <dbReference type="ChEBI" id="CHEBI:58003"/>
        <dbReference type="ChEBI" id="CHEBI:60377"/>
    </reaction>
    <physiologicalReaction direction="left-to-right" evidence="6">
        <dbReference type="Rhea" id="RHEA:72676"/>
    </physiologicalReaction>
</comment>
<feature type="transmembrane region" description="Helical" evidence="9">
    <location>
        <begin position="260"/>
        <end position="279"/>
    </location>
</feature>
<dbReference type="InterPro" id="IPR025405">
    <property type="entry name" value="DUF4131"/>
</dbReference>
<keyword evidence="2" id="KW-1003">Cell membrane</keyword>
<dbReference type="InterPro" id="IPR035681">
    <property type="entry name" value="ComA-like_MBL"/>
</dbReference>
<evidence type="ECO:0000256" key="7">
    <source>
        <dbReference type="ARBA" id="ARBA00034301"/>
    </source>
</evidence>
<dbReference type="SMART" id="SM00849">
    <property type="entry name" value="Lactamase_B"/>
    <property type="match status" value="1"/>
</dbReference>
<feature type="transmembrane region" description="Helical" evidence="9">
    <location>
        <begin position="51"/>
        <end position="69"/>
    </location>
</feature>
<feature type="transmembrane region" description="Helical" evidence="9">
    <location>
        <begin position="418"/>
        <end position="438"/>
    </location>
</feature>
<evidence type="ECO:0000313" key="11">
    <source>
        <dbReference type="EMBL" id="MFD2612685.1"/>
    </source>
</evidence>
<evidence type="ECO:0000256" key="4">
    <source>
        <dbReference type="ARBA" id="ARBA00022989"/>
    </source>
</evidence>
<feature type="transmembrane region" description="Helical" evidence="9">
    <location>
        <begin position="291"/>
        <end position="311"/>
    </location>
</feature>
<dbReference type="InterPro" id="IPR052159">
    <property type="entry name" value="Competence_DNA_uptake"/>
</dbReference>
<dbReference type="Pfam" id="PF03772">
    <property type="entry name" value="Competence"/>
    <property type="match status" value="1"/>
</dbReference>
<dbReference type="InterPro" id="IPR004477">
    <property type="entry name" value="ComEC_N"/>
</dbReference>
<evidence type="ECO:0000256" key="6">
    <source>
        <dbReference type="ARBA" id="ARBA00034221"/>
    </source>
</evidence>
<dbReference type="PANTHER" id="PTHR30619">
    <property type="entry name" value="DNA INTERNALIZATION/COMPETENCE PROTEIN COMEC/REC2"/>
    <property type="match status" value="1"/>
</dbReference>
<feature type="domain" description="Metallo-beta-lactamase" evidence="10">
    <location>
        <begin position="543"/>
        <end position="741"/>
    </location>
</feature>
<reference evidence="12" key="1">
    <citation type="journal article" date="2019" name="Int. J. Syst. Evol. Microbiol.">
        <title>The Global Catalogue of Microorganisms (GCM) 10K type strain sequencing project: providing services to taxonomists for standard genome sequencing and annotation.</title>
        <authorList>
            <consortium name="The Broad Institute Genomics Platform"/>
            <consortium name="The Broad Institute Genome Sequencing Center for Infectious Disease"/>
            <person name="Wu L."/>
            <person name="Ma J."/>
        </authorList>
    </citation>
    <scope>NUCLEOTIDE SEQUENCE [LARGE SCALE GENOMIC DNA]</scope>
    <source>
        <strain evidence="12">KCTC 3950</strain>
    </source>
</reference>
<keyword evidence="5 9" id="KW-0472">Membrane</keyword>